<sequence length="128" mass="13883">MRRVLAMAMVWGLGAGAAMADPVLGMWQTEVDGEGYAHVRMQPCGADICGTVARTFRDGVETPSDTVGKVIVRNMTPVGDGRYEGKVWRPSNDKIYIGKIDLEGDALKLRGCVAGGLICAKQTWRRVQ</sequence>
<reference evidence="3 4" key="1">
    <citation type="submission" date="2016-11" db="EMBL/GenBank/DDBJ databases">
        <authorList>
            <person name="Varghese N."/>
            <person name="Submissions S."/>
        </authorList>
    </citation>
    <scope>NUCLEOTIDE SEQUENCE [LARGE SCALE GENOMIC DNA]</scope>
    <source>
        <strain evidence="3 4">DSM 28249</strain>
    </source>
</reference>
<dbReference type="InterPro" id="IPR019223">
    <property type="entry name" value="DUF2147"/>
</dbReference>
<evidence type="ECO:0000313" key="4">
    <source>
        <dbReference type="Proteomes" id="UP000322545"/>
    </source>
</evidence>
<evidence type="ECO:0000259" key="2">
    <source>
        <dbReference type="Pfam" id="PF09917"/>
    </source>
</evidence>
<dbReference type="Gene3D" id="2.40.128.520">
    <property type="match status" value="1"/>
</dbReference>
<proteinExistence type="predicted"/>
<dbReference type="EMBL" id="FRCB01000004">
    <property type="protein sequence ID" value="SHM03621.1"/>
    <property type="molecule type" value="Genomic_DNA"/>
</dbReference>
<gene>
    <name evidence="3" type="ORF">SAMN05443432_104202</name>
</gene>
<organism evidence="3 4">
    <name type="scientific">Roseovarius litoreus</name>
    <dbReference type="NCBI Taxonomy" id="1155722"/>
    <lineage>
        <taxon>Bacteria</taxon>
        <taxon>Pseudomonadati</taxon>
        <taxon>Pseudomonadota</taxon>
        <taxon>Alphaproteobacteria</taxon>
        <taxon>Rhodobacterales</taxon>
        <taxon>Roseobacteraceae</taxon>
        <taxon>Roseovarius</taxon>
    </lineage>
</organism>
<keyword evidence="4" id="KW-1185">Reference proteome</keyword>
<dbReference type="RefSeq" id="WP_037295444.1">
    <property type="nucleotide sequence ID" value="NZ_FRCB01000004.1"/>
</dbReference>
<dbReference type="Pfam" id="PF09917">
    <property type="entry name" value="DUF2147"/>
    <property type="match status" value="1"/>
</dbReference>
<dbReference type="PANTHER" id="PTHR36919">
    <property type="entry name" value="BLR1215 PROTEIN"/>
    <property type="match status" value="1"/>
</dbReference>
<evidence type="ECO:0000313" key="3">
    <source>
        <dbReference type="EMBL" id="SHM03621.1"/>
    </source>
</evidence>
<accession>A0A1M7FHR6</accession>
<feature type="signal peptide" evidence="1">
    <location>
        <begin position="1"/>
        <end position="20"/>
    </location>
</feature>
<keyword evidence="1" id="KW-0732">Signal</keyword>
<feature type="chain" id="PRO_5009925875" evidence="1">
    <location>
        <begin position="21"/>
        <end position="128"/>
    </location>
</feature>
<dbReference type="PANTHER" id="PTHR36919:SF2">
    <property type="entry name" value="BLL6627 PROTEIN"/>
    <property type="match status" value="1"/>
</dbReference>
<feature type="domain" description="DUF2147" evidence="2">
    <location>
        <begin position="25"/>
        <end position="126"/>
    </location>
</feature>
<evidence type="ECO:0000256" key="1">
    <source>
        <dbReference type="SAM" id="SignalP"/>
    </source>
</evidence>
<protein>
    <submittedName>
        <fullName evidence="3">Uncharacterized conserved protein, DUF2147 family</fullName>
    </submittedName>
</protein>
<name>A0A1M7FHR6_9RHOB</name>
<dbReference type="AlphaFoldDB" id="A0A1M7FHR6"/>
<dbReference type="Proteomes" id="UP000322545">
    <property type="component" value="Unassembled WGS sequence"/>
</dbReference>